<dbReference type="GO" id="GO:0009055">
    <property type="term" value="F:electron transfer activity"/>
    <property type="evidence" value="ECO:0007669"/>
    <property type="project" value="UniProtKB-UniRule"/>
</dbReference>
<evidence type="ECO:0000313" key="12">
    <source>
        <dbReference type="Proteomes" id="UP000440978"/>
    </source>
</evidence>
<dbReference type="InterPro" id="IPR017896">
    <property type="entry name" value="4Fe4S_Fe-S-bd"/>
</dbReference>
<dbReference type="GO" id="GO:0005506">
    <property type="term" value="F:iron ion binding"/>
    <property type="evidence" value="ECO:0007669"/>
    <property type="project" value="UniProtKB-UniRule"/>
</dbReference>
<name>A0A6N8CN42_9BACI</name>
<dbReference type="RefSeq" id="WP_155217383.1">
    <property type="nucleotide sequence ID" value="NZ_WNHB01000005.1"/>
</dbReference>
<evidence type="ECO:0000313" key="11">
    <source>
        <dbReference type="EMBL" id="MTT31351.1"/>
    </source>
</evidence>
<dbReference type="PANTHER" id="PTHR39163">
    <property type="entry name" value="FERREDOXIN"/>
    <property type="match status" value="1"/>
</dbReference>
<keyword evidence="12" id="KW-1185">Reference proteome</keyword>
<feature type="region of interest" description="Disordered" evidence="9">
    <location>
        <begin position="73"/>
        <end position="93"/>
    </location>
</feature>
<dbReference type="PRINTS" id="PR00352">
    <property type="entry name" value="3FE4SFRDOXIN"/>
</dbReference>
<evidence type="ECO:0000256" key="5">
    <source>
        <dbReference type="ARBA" id="ARBA00022982"/>
    </source>
</evidence>
<keyword evidence="2 8" id="KW-0813">Transport</keyword>
<evidence type="ECO:0000256" key="4">
    <source>
        <dbReference type="ARBA" id="ARBA00022723"/>
    </source>
</evidence>
<keyword evidence="3" id="KW-0004">4Fe-4S</keyword>
<dbReference type="InterPro" id="IPR001080">
    <property type="entry name" value="3Fe4S_ferredoxin"/>
</dbReference>
<evidence type="ECO:0000259" key="10">
    <source>
        <dbReference type="PROSITE" id="PS51379"/>
    </source>
</evidence>
<dbReference type="SUPFAM" id="SSF54862">
    <property type="entry name" value="4Fe-4S ferredoxins"/>
    <property type="match status" value="1"/>
</dbReference>
<protein>
    <recommendedName>
        <fullName evidence="8">Ferredoxin</fullName>
    </recommendedName>
</protein>
<feature type="domain" description="4Fe-4S ferredoxin-type" evidence="10">
    <location>
        <begin position="3"/>
        <end position="31"/>
    </location>
</feature>
<comment type="cofactor">
    <cofactor evidence="1">
        <name>[4Fe-4S] cluster</name>
        <dbReference type="ChEBI" id="CHEBI:49883"/>
    </cofactor>
</comment>
<comment type="caution">
    <text evidence="11">The sequence shown here is derived from an EMBL/GenBank/DDBJ whole genome shotgun (WGS) entry which is preliminary data.</text>
</comment>
<evidence type="ECO:0000256" key="7">
    <source>
        <dbReference type="ARBA" id="ARBA00023014"/>
    </source>
</evidence>
<dbReference type="Pfam" id="PF13370">
    <property type="entry name" value="Fer4_13"/>
    <property type="match status" value="1"/>
</dbReference>
<accession>A0A6N8CN42</accession>
<sequence>MKKFTKVNKDICISCGACEMAAPDIFNYDEDDLAYSMIDDNKGITPVPEEWIDDLIEAYEGCPTEAICVSDQPFENAPVENEEQSGKDLKSKL</sequence>
<dbReference type="PANTHER" id="PTHR39163:SF1">
    <property type="entry name" value="FERREDOXIN"/>
    <property type="match status" value="1"/>
</dbReference>
<evidence type="ECO:0000256" key="2">
    <source>
        <dbReference type="ARBA" id="ARBA00022448"/>
    </source>
</evidence>
<dbReference type="EMBL" id="WNHB01000005">
    <property type="protein sequence ID" value="MTT31351.1"/>
    <property type="molecule type" value="Genomic_DNA"/>
</dbReference>
<dbReference type="OrthoDB" id="9801085at2"/>
<evidence type="ECO:0000256" key="1">
    <source>
        <dbReference type="ARBA" id="ARBA00001966"/>
    </source>
</evidence>
<evidence type="ECO:0000256" key="3">
    <source>
        <dbReference type="ARBA" id="ARBA00022485"/>
    </source>
</evidence>
<proteinExistence type="predicted"/>
<dbReference type="InterPro" id="IPR052395">
    <property type="entry name" value="ET_Ferredoxin"/>
</dbReference>
<reference evidence="11 12" key="1">
    <citation type="submission" date="2019-11" db="EMBL/GenBank/DDBJ databases">
        <title>Terrilactibacillus tamarindus sp. nov. BCM23-1 isolated from bark of Tamarindus indica.</title>
        <authorList>
            <person name="Kingkaew E."/>
            <person name="Tanasupawat S."/>
        </authorList>
    </citation>
    <scope>NUCLEOTIDE SEQUENCE [LARGE SCALE GENOMIC DNA]</scope>
    <source>
        <strain evidence="11 12">BCM23-1</strain>
    </source>
</reference>
<dbReference type="Gene3D" id="3.30.70.20">
    <property type="match status" value="1"/>
</dbReference>
<evidence type="ECO:0000256" key="8">
    <source>
        <dbReference type="RuleBase" id="RU368020"/>
    </source>
</evidence>
<keyword evidence="4 8" id="KW-0479">Metal-binding</keyword>
<dbReference type="GO" id="GO:0051539">
    <property type="term" value="F:4 iron, 4 sulfur cluster binding"/>
    <property type="evidence" value="ECO:0007669"/>
    <property type="project" value="UniProtKB-KW"/>
</dbReference>
<dbReference type="PROSITE" id="PS51379">
    <property type="entry name" value="4FE4S_FER_2"/>
    <property type="match status" value="1"/>
</dbReference>
<keyword evidence="7 8" id="KW-0411">Iron-sulfur</keyword>
<keyword evidence="6 8" id="KW-0408">Iron</keyword>
<dbReference type="AlphaFoldDB" id="A0A6N8CN42"/>
<comment type="function">
    <text evidence="8">Ferredoxins are iron-sulfur proteins that transfer electrons in a wide variety of metabolic reactions.</text>
</comment>
<dbReference type="Proteomes" id="UP000440978">
    <property type="component" value="Unassembled WGS sequence"/>
</dbReference>
<gene>
    <name evidence="11" type="ORF">GMB86_04875</name>
</gene>
<feature type="compositionally biased region" description="Basic and acidic residues" evidence="9">
    <location>
        <begin position="84"/>
        <end position="93"/>
    </location>
</feature>
<evidence type="ECO:0000256" key="6">
    <source>
        <dbReference type="ARBA" id="ARBA00023004"/>
    </source>
</evidence>
<evidence type="ECO:0000256" key="9">
    <source>
        <dbReference type="SAM" id="MobiDB-lite"/>
    </source>
</evidence>
<organism evidence="11 12">
    <name type="scientific">Terrilactibacillus tamarindi</name>
    <dbReference type="NCBI Taxonomy" id="2599694"/>
    <lineage>
        <taxon>Bacteria</taxon>
        <taxon>Bacillati</taxon>
        <taxon>Bacillota</taxon>
        <taxon>Bacilli</taxon>
        <taxon>Bacillales</taxon>
        <taxon>Bacillaceae</taxon>
        <taxon>Terrilactibacillus</taxon>
    </lineage>
</organism>
<keyword evidence="5 8" id="KW-0249">Electron transport</keyword>